<accession>A0A8T0Q394</accession>
<dbReference type="InterPro" id="IPR036691">
    <property type="entry name" value="Endo/exonu/phosph_ase_sf"/>
</dbReference>
<feature type="non-terminal residue" evidence="2">
    <location>
        <position position="465"/>
    </location>
</feature>
<dbReference type="Gene3D" id="3.60.10.10">
    <property type="entry name" value="Endonuclease/exonuclease/phosphatase"/>
    <property type="match status" value="1"/>
</dbReference>
<reference evidence="2" key="1">
    <citation type="submission" date="2020-05" db="EMBL/GenBank/DDBJ databases">
        <title>WGS assembly of Panicum virgatum.</title>
        <authorList>
            <person name="Lovell J.T."/>
            <person name="Jenkins J."/>
            <person name="Shu S."/>
            <person name="Juenger T.E."/>
            <person name="Schmutz J."/>
        </authorList>
    </citation>
    <scope>NUCLEOTIDE SEQUENCE</scope>
    <source>
        <strain evidence="2">AP13</strain>
    </source>
</reference>
<feature type="domain" description="Endonuclease/exonuclease/phosphatase" evidence="1">
    <location>
        <begin position="4"/>
        <end position="224"/>
    </location>
</feature>
<keyword evidence="3" id="KW-1185">Reference proteome</keyword>
<gene>
    <name evidence="2" type="ORF">PVAP13_7NG220017</name>
</gene>
<dbReference type="SUPFAM" id="SSF56219">
    <property type="entry name" value="DNase I-like"/>
    <property type="match status" value="1"/>
</dbReference>
<protein>
    <recommendedName>
        <fullName evidence="1">Endonuclease/exonuclease/phosphatase domain-containing protein</fullName>
    </recommendedName>
</protein>
<evidence type="ECO:0000313" key="3">
    <source>
        <dbReference type="Proteomes" id="UP000823388"/>
    </source>
</evidence>
<dbReference type="InterPro" id="IPR005135">
    <property type="entry name" value="Endo/exonuclease/phosphatase"/>
</dbReference>
<evidence type="ECO:0000259" key="1">
    <source>
        <dbReference type="Pfam" id="PF03372"/>
    </source>
</evidence>
<organism evidence="2 3">
    <name type="scientific">Panicum virgatum</name>
    <name type="common">Blackwell switchgrass</name>
    <dbReference type="NCBI Taxonomy" id="38727"/>
    <lineage>
        <taxon>Eukaryota</taxon>
        <taxon>Viridiplantae</taxon>
        <taxon>Streptophyta</taxon>
        <taxon>Embryophyta</taxon>
        <taxon>Tracheophyta</taxon>
        <taxon>Spermatophyta</taxon>
        <taxon>Magnoliopsida</taxon>
        <taxon>Liliopsida</taxon>
        <taxon>Poales</taxon>
        <taxon>Poaceae</taxon>
        <taxon>PACMAD clade</taxon>
        <taxon>Panicoideae</taxon>
        <taxon>Panicodae</taxon>
        <taxon>Paniceae</taxon>
        <taxon>Panicinae</taxon>
        <taxon>Panicum</taxon>
        <taxon>Panicum sect. Hiantes</taxon>
    </lineage>
</organism>
<sequence length="465" mass="54069">MNLLSWNCRGLGRDSAVGELRWLVRQYRPSLLFLSETKMREEKVKGFMWSLGYNACLAVNCEGRSGGLALFWSMDYCVSLQSLCPNFIDVYVKHESGAFWRATFVYGEPRTENRALFWDRLRFLRAQWEGPWVCIGDFNEILSNEEHTGPTARGESQMRQFRDCLEDCQLVDLGFSGPKYTWNNRRQQGHNIQVRLDRAVGNGQFTQLFDDVHVENIITTSSDHFAIMLSISKHNHIRHREVSSYNFRYEAAWSRAPDYLETVEKCWADASARPSNLQNTWANLNKMARHLAEWNRKSFGSPRKEIRKLEKRLARLRNDSATRPYSQEERDRTKALVDWLKAGDRNTSFFQARATARRRTNKIKYIRRSDGSKCEDQAEIKEMVQSFYNNLFTAEPNAEMNQVLAAIPSRVDEAINEDLCKAYSNEEIKEALFQMGPTKAPGPDGFPTLFYQKHWSMLHDDICQA</sequence>
<dbReference type="EMBL" id="CM029050">
    <property type="protein sequence ID" value="KAG2567119.1"/>
    <property type="molecule type" value="Genomic_DNA"/>
</dbReference>
<dbReference type="AlphaFoldDB" id="A0A8T0Q394"/>
<comment type="caution">
    <text evidence="2">The sequence shown here is derived from an EMBL/GenBank/DDBJ whole genome shotgun (WGS) entry which is preliminary data.</text>
</comment>
<name>A0A8T0Q394_PANVG</name>
<evidence type="ECO:0000313" key="2">
    <source>
        <dbReference type="EMBL" id="KAG2567119.1"/>
    </source>
</evidence>
<dbReference type="Proteomes" id="UP000823388">
    <property type="component" value="Chromosome 7N"/>
</dbReference>
<dbReference type="GO" id="GO:0003824">
    <property type="term" value="F:catalytic activity"/>
    <property type="evidence" value="ECO:0007669"/>
    <property type="project" value="InterPro"/>
</dbReference>
<dbReference type="PANTHER" id="PTHR33710">
    <property type="entry name" value="BNAC02G09200D PROTEIN"/>
    <property type="match status" value="1"/>
</dbReference>
<proteinExistence type="predicted"/>
<dbReference type="Pfam" id="PF03372">
    <property type="entry name" value="Exo_endo_phos"/>
    <property type="match status" value="1"/>
</dbReference>
<dbReference type="PANTHER" id="PTHR33710:SF83">
    <property type="entry name" value="ENDONUCLEASE_EXONUCLEASE_PHOSPHATASE DOMAIN-CONTAINING PROTEIN"/>
    <property type="match status" value="1"/>
</dbReference>